<dbReference type="ExpressionAtlas" id="F8WCX9">
    <property type="expression patterns" value="baseline and differential"/>
</dbReference>
<feature type="chain" id="PRO_5003379541" evidence="1">
    <location>
        <begin position="17"/>
        <end position="28"/>
    </location>
</feature>
<evidence type="ECO:0000313" key="3">
    <source>
        <dbReference type="Proteomes" id="UP000005640"/>
    </source>
</evidence>
<keyword evidence="1" id="KW-0732">Signal</keyword>
<dbReference type="OrthoDB" id="10044468at2759"/>
<reference evidence="2 3" key="2">
    <citation type="journal article" date="2004" name="Nature">
        <title>Finishing the euchromatic sequence of the human genome.</title>
        <authorList>
            <consortium name="International Human Genome Sequencing Consortium"/>
        </authorList>
    </citation>
    <scope>NUCLEOTIDE SEQUENCE [LARGE SCALE GENOMIC DNA]</scope>
</reference>
<dbReference type="UCSC" id="uc061gyl.1">
    <property type="organism name" value="human"/>
</dbReference>
<keyword evidence="3" id="KW-1185">Reference proteome</keyword>
<dbReference type="HOGENOM" id="CLU_3413057_0_0_1"/>
<reference evidence="2" key="5">
    <citation type="submission" date="2025-09" db="UniProtKB">
        <authorList>
            <consortium name="Ensembl"/>
        </authorList>
    </citation>
    <scope>IDENTIFICATION</scope>
</reference>
<sequence length="28" mass="3132">MRRAALWLWLCALALSLQPALPSLSHGR</sequence>
<dbReference type="Ensembl" id="ENST00000447124.1">
    <property type="protein sequence ID" value="ENSP00000390201.1"/>
    <property type="gene ID" value="ENSG00000115884.12"/>
</dbReference>
<reference evidence="2" key="4">
    <citation type="submission" date="2025-08" db="UniProtKB">
        <authorList>
            <consortium name="Ensembl"/>
        </authorList>
    </citation>
    <scope>IDENTIFICATION</scope>
</reference>
<accession>F8WCX9</accession>
<reference evidence="2 3" key="3">
    <citation type="journal article" date="2005" name="Nature">
        <title>Generation and annotation of the DNA sequences of human chromosomes 2 and 4.</title>
        <authorList>
            <person name="Hillier L.W."/>
            <person name="Graves T.A."/>
            <person name="Fulton R.S."/>
            <person name="Fulton L.A."/>
            <person name="Pepin K.H."/>
            <person name="Minx P."/>
            <person name="Wagner-McPherson C."/>
            <person name="Layman D."/>
            <person name="Wylie K."/>
            <person name="Sekhon M."/>
            <person name="Becker M.C."/>
            <person name="Fewell G.A."/>
            <person name="Delehaunty K.D."/>
            <person name="Miner T.L."/>
            <person name="Nash W.E."/>
            <person name="Kremitzki C."/>
            <person name="Oddy L."/>
            <person name="Du H."/>
            <person name="Sun H."/>
            <person name="Bradshaw-Cordum H."/>
            <person name="Ali J."/>
            <person name="Carter J."/>
            <person name="Cordes M."/>
            <person name="Harris A."/>
            <person name="Isak A."/>
            <person name="van Brunt A."/>
            <person name="Nguyen C."/>
            <person name="Du F."/>
            <person name="Courtney L."/>
            <person name="Kalicki J."/>
            <person name="Ozersky P."/>
            <person name="Abbott S."/>
            <person name="Armstrong J."/>
            <person name="Belter E.A."/>
            <person name="Caruso L."/>
            <person name="Cedroni M."/>
            <person name="Cotton M."/>
            <person name="Davidson T."/>
            <person name="Desai A."/>
            <person name="Elliott G."/>
            <person name="Erb T."/>
            <person name="Fronick C."/>
            <person name="Gaige T."/>
            <person name="Haakenson W."/>
            <person name="Haglund K."/>
            <person name="Holmes A."/>
            <person name="Harkins R."/>
            <person name="Kim K."/>
            <person name="Kruchowski S.S."/>
            <person name="Strong C.M."/>
            <person name="Grewal N."/>
            <person name="Goyea E."/>
            <person name="Hou S."/>
            <person name="Levy A."/>
            <person name="Martinka S."/>
            <person name="Mead K."/>
            <person name="McLellan M.D."/>
            <person name="Meyer R."/>
            <person name="Randall-Maher J."/>
            <person name="Tomlinson C."/>
            <person name="Dauphin-Kohlberg S."/>
            <person name="Kozlowicz-Reilly A."/>
            <person name="Shah N."/>
            <person name="Swearengen-Shahid S."/>
            <person name="Snider J."/>
            <person name="Strong J.T."/>
            <person name="Thompson J."/>
            <person name="Yoakum M."/>
            <person name="Leonard S."/>
            <person name="Pearman C."/>
            <person name="Trani L."/>
            <person name="Radionenko M."/>
            <person name="Waligorski J.E."/>
            <person name="Wang C."/>
            <person name="Rock S.M."/>
            <person name="Tin-Wollam A.M."/>
            <person name="Maupin R."/>
            <person name="Latreille P."/>
            <person name="Wendl M.C."/>
            <person name="Yang S.P."/>
            <person name="Pohl C."/>
            <person name="Wallis J.W."/>
            <person name="Spieth J."/>
            <person name="Bieri T.A."/>
            <person name="Berkowicz N."/>
            <person name="Nelson J.O."/>
            <person name="Osborne J."/>
            <person name="Ding L."/>
            <person name="Meyer R."/>
            <person name="Sabo A."/>
            <person name="Shotland Y."/>
            <person name="Sinha P."/>
            <person name="Wohldmann P.E."/>
            <person name="Cook L.L."/>
            <person name="Hickenbotham M.T."/>
            <person name="Eldred J."/>
            <person name="Williams D."/>
            <person name="Jones T.A."/>
            <person name="She X."/>
            <person name="Ciccarelli F.D."/>
            <person name="Izaurralde E."/>
            <person name="Taylor J."/>
            <person name="Schmutz J."/>
            <person name="Myers R.M."/>
            <person name="Cox D.R."/>
            <person name="Huang X."/>
            <person name="McPherson J.D."/>
            <person name="Mardis E.R."/>
            <person name="Clifton S.W."/>
            <person name="Warren W.C."/>
            <person name="Chinwalla A.T."/>
            <person name="Eddy S.R."/>
            <person name="Marra M.A."/>
            <person name="Ovcharenko I."/>
            <person name="Furey T.S."/>
            <person name="Miller W."/>
            <person name="Eichler E.E."/>
            <person name="Bork P."/>
            <person name="Suyama M."/>
            <person name="Torrents D."/>
            <person name="Waterston R.H."/>
            <person name="Wilson R.K."/>
        </authorList>
    </citation>
    <scope>NUCLEOTIDE SEQUENCE [LARGE SCALE GENOMIC DNA]</scope>
</reference>
<dbReference type="OpenTargets" id="ENSG00000115884"/>
<dbReference type="VEuPathDB" id="HostDB:ENSG00000115884"/>
<dbReference type="Proteomes" id="UP000005640">
    <property type="component" value="Chromosome 2"/>
</dbReference>
<dbReference type="Bgee" id="ENSG00000115884">
    <property type="expression patterns" value="Expressed in lower esophagus mucosa and 165 other cell types or tissues"/>
</dbReference>
<dbReference type="AlphaFoldDB" id="F8WCX9"/>
<gene>
    <name evidence="2" type="primary">SDC1</name>
</gene>
<dbReference type="Ensembl" id="ENST00000447124.1">
    <property type="protein sequence ID" value="ENSP00000390201.1"/>
    <property type="gene ID" value="ENSG00000115884.11"/>
</dbReference>
<dbReference type="EMBL" id="AC104792">
    <property type="status" value="NOT_ANNOTATED_CDS"/>
    <property type="molecule type" value="Genomic_DNA"/>
</dbReference>
<evidence type="ECO:0000313" key="2">
    <source>
        <dbReference type="Ensembl" id="ENSP00000390201.1"/>
    </source>
</evidence>
<organism evidence="2 3">
    <name type="scientific">Homo sapiens</name>
    <name type="common">Human</name>
    <dbReference type="NCBI Taxonomy" id="9606"/>
    <lineage>
        <taxon>Eukaryota</taxon>
        <taxon>Metazoa</taxon>
        <taxon>Chordata</taxon>
        <taxon>Craniata</taxon>
        <taxon>Vertebrata</taxon>
        <taxon>Euteleostomi</taxon>
        <taxon>Mammalia</taxon>
        <taxon>Eutheria</taxon>
        <taxon>Euarchontoglires</taxon>
        <taxon>Primates</taxon>
        <taxon>Haplorrhini</taxon>
        <taxon>Catarrhini</taxon>
        <taxon>Hominidae</taxon>
        <taxon>Homo</taxon>
    </lineage>
</organism>
<reference evidence="2 3" key="1">
    <citation type="journal article" date="2001" name="Nature">
        <title>Initial sequencing and analysis of the human genome.</title>
        <authorList>
            <consortium name="International Human Genome Sequencing Consortium"/>
            <person name="Lander E.S."/>
            <person name="Linton L.M."/>
            <person name="Birren B."/>
            <person name="Nusbaum C."/>
            <person name="Zody M.C."/>
            <person name="Baldwin J."/>
            <person name="Devon K."/>
            <person name="Dewar K."/>
            <person name="Doyle M."/>
            <person name="FitzHugh W."/>
            <person name="Funke R."/>
            <person name="Gage D."/>
            <person name="Harris K."/>
            <person name="Heaford A."/>
            <person name="Howland J."/>
            <person name="Kann L."/>
            <person name="Lehoczky J."/>
            <person name="LeVine R."/>
            <person name="McEwan P."/>
            <person name="McKernan K."/>
            <person name="Meldrim J."/>
            <person name="Mesirov J.P."/>
            <person name="Miranda C."/>
            <person name="Morris W."/>
            <person name="Naylor J."/>
            <person name="Raymond C."/>
            <person name="Rosetti M."/>
            <person name="Santos R."/>
            <person name="Sheridan A."/>
            <person name="Sougnez C."/>
            <person name="Stange-Thomann N."/>
            <person name="Stojanovic N."/>
            <person name="Subramanian A."/>
            <person name="Wyman D."/>
            <person name="Rogers J."/>
            <person name="Sulston J."/>
            <person name="Ainscough R."/>
            <person name="Beck S."/>
            <person name="Bentley D."/>
            <person name="Burton J."/>
            <person name="Clee C."/>
            <person name="Carter N."/>
            <person name="Coulson A."/>
            <person name="Deadman R."/>
            <person name="Deloukas P."/>
            <person name="Dunham A."/>
            <person name="Dunham I."/>
            <person name="Durbin R."/>
            <person name="French L."/>
            <person name="Grafham D."/>
            <person name="Gregory S."/>
            <person name="Hubbard T."/>
            <person name="Humphray S."/>
            <person name="Hunt A."/>
            <person name="Jones M."/>
            <person name="Lloyd C."/>
            <person name="McMurray A."/>
            <person name="Matthews L."/>
            <person name="Mercer S."/>
            <person name="Milne S."/>
            <person name="Mullikin J.C."/>
            <person name="Mungall A."/>
            <person name="Plumb R."/>
            <person name="Ross M."/>
            <person name="Shownkeen R."/>
            <person name="Sims S."/>
            <person name="Waterston R.H."/>
            <person name="Wilson R.K."/>
            <person name="Hillier L.W."/>
            <person name="McPherson J.D."/>
            <person name="Marra M.A."/>
            <person name="Mardis E.R."/>
            <person name="Fulton L.A."/>
            <person name="Chinwalla A.T."/>
            <person name="Pepin K.H."/>
            <person name="Gish W.R."/>
            <person name="Chissoe S.L."/>
            <person name="Wendl M.C."/>
            <person name="Delehaunty K.D."/>
            <person name="Miner T.L."/>
            <person name="Delehaunty A."/>
            <person name="Kramer J.B."/>
            <person name="Cook L.L."/>
            <person name="Fulton R.S."/>
            <person name="Johnson D.L."/>
            <person name="Minx P.J."/>
            <person name="Clifton S.W."/>
            <person name="Hawkins T."/>
            <person name="Branscomb E."/>
            <person name="Predki P."/>
            <person name="Richardson P."/>
            <person name="Wenning S."/>
            <person name="Slezak T."/>
            <person name="Doggett N."/>
            <person name="Cheng J.F."/>
            <person name="Olsen A."/>
            <person name="Lucas S."/>
            <person name="Elkin C."/>
            <person name="Uberbacher E."/>
            <person name="Frazier M."/>
            <person name="Gibbs R.A."/>
            <person name="Muzny D.M."/>
            <person name="Scherer S.E."/>
            <person name="Bouck J.B."/>
            <person name="Sodergren E.J."/>
            <person name="Worley K.C."/>
            <person name="Rives C.M."/>
            <person name="Gorrell J.H."/>
            <person name="Metzker M.L."/>
            <person name="Naylor S.L."/>
            <person name="Kucherlapati R.S."/>
            <person name="Nelson D.L."/>
            <person name="Weinstock G.M."/>
            <person name="Sakaki Y."/>
            <person name="Fujiyama A."/>
            <person name="Hattori M."/>
            <person name="Yada T."/>
            <person name="Toyoda A."/>
            <person name="Itoh T."/>
            <person name="Kawagoe C."/>
            <person name="Watanabe H."/>
            <person name="Totoki Y."/>
            <person name="Taylor T."/>
            <person name="Weissenbach J."/>
            <person name="Heilig R."/>
            <person name="Saurin W."/>
            <person name="Artiguenave F."/>
            <person name="Brottier P."/>
            <person name="Bruls T."/>
            <person name="Pelletier E."/>
            <person name="Robert C."/>
            <person name="Wincker P."/>
            <person name="Smith D.R."/>
            <person name="Doucette-Stamm L."/>
            <person name="Rubenfield M."/>
            <person name="Weinstock K."/>
            <person name="Lee H.M."/>
            <person name="Dubois J."/>
            <person name="Rosenthal A."/>
            <person name="Platzer M."/>
            <person name="Nyakatura G."/>
            <person name="Taudien S."/>
            <person name="Rump A."/>
            <person name="Yang H."/>
            <person name="Yu J."/>
            <person name="Wang J."/>
            <person name="Huang G."/>
            <person name="Gu J."/>
            <person name="Hood L."/>
            <person name="Rowen L."/>
            <person name="Madan A."/>
            <person name="Qin S."/>
            <person name="Davis R.W."/>
            <person name="Federspiel N.A."/>
            <person name="Abola A.P."/>
            <person name="Proctor M.J."/>
            <person name="Myers R.M."/>
            <person name="Schmutz J."/>
            <person name="Dickson M."/>
            <person name="Grimwood J."/>
            <person name="Cox D.R."/>
            <person name="Olson M.V."/>
            <person name="Kaul R."/>
            <person name="Raymond C."/>
            <person name="Shimizu N."/>
            <person name="Kawasaki K."/>
            <person name="Minoshima S."/>
            <person name="Evans G.A."/>
            <person name="Athanasiou M."/>
            <person name="Schultz R."/>
            <person name="Roe B.A."/>
            <person name="Chen F."/>
            <person name="Pan H."/>
            <person name="Ramser J."/>
            <person name="Lehrach H."/>
            <person name="Reinhardt R."/>
            <person name="McCombie W.R."/>
            <person name="de la Bastide M."/>
            <person name="Dedhia N."/>
            <person name="Blocker H."/>
            <person name="Hornischer K."/>
            <person name="Nordsiek G."/>
            <person name="Agarwala R."/>
            <person name="Aravind L."/>
            <person name="Bailey J.A."/>
            <person name="Bateman A."/>
            <person name="Batzoglou S."/>
            <person name="Birney E."/>
            <person name="Bork P."/>
            <person name="Brown D.G."/>
            <person name="Burge C.B."/>
            <person name="Cerutti L."/>
            <person name="Chen H.C."/>
            <person name="Church D."/>
            <person name="Clamp M."/>
            <person name="Copley R.R."/>
            <person name="Doerks T."/>
            <person name="Eddy S.R."/>
            <person name="Eichler E.E."/>
            <person name="Furey T.S."/>
            <person name="Galagan J."/>
            <person name="Gilbert J.G."/>
            <person name="Harmon C."/>
            <person name="Hayashizaki Y."/>
            <person name="Haussler D."/>
            <person name="Hermjakob H."/>
            <person name="Hokamp K."/>
            <person name="Jang W."/>
            <person name="Johnson L.S."/>
            <person name="Jones T.A."/>
            <person name="Kasif S."/>
            <person name="Kaspryzk A."/>
            <person name="Kennedy S."/>
            <person name="Kent W.J."/>
            <person name="Kitts P."/>
            <person name="Koonin E.V."/>
            <person name="Korf I."/>
            <person name="Kulp D."/>
            <person name="Lancet D."/>
            <person name="Lowe T.M."/>
            <person name="McLysaght A."/>
            <person name="Mikkelsen T."/>
            <person name="Moran J.V."/>
            <person name="Mulder N."/>
            <person name="Pollara V.J."/>
            <person name="Ponting C.P."/>
            <person name="Schuler G."/>
            <person name="Schultz J."/>
            <person name="Slater G."/>
            <person name="Smit A.F."/>
            <person name="Stupka E."/>
            <person name="Szustakowski J."/>
            <person name="Thierry-Mieg D."/>
            <person name="Thierry-Mieg J."/>
            <person name="Wagner L."/>
            <person name="Wallis J."/>
            <person name="Wheeler R."/>
            <person name="Williams A."/>
            <person name="Wolf Y.I."/>
            <person name="Wolfe K.H."/>
            <person name="Yang S.P."/>
            <person name="Yeh R.F."/>
            <person name="Collins F."/>
            <person name="Guyer M.S."/>
            <person name="Peterson J."/>
            <person name="Felsenfeld A."/>
            <person name="Wetterstrand K.A."/>
            <person name="Patrinos A."/>
            <person name="Morgan M.J."/>
            <person name="de Jong P."/>
            <person name="Catanese J.J."/>
            <person name="Osoegawa K."/>
            <person name="Shizuya H."/>
            <person name="Choi S."/>
            <person name="Chen Y.J."/>
        </authorList>
    </citation>
    <scope>NUCLEOTIDE SEQUENCE [LARGE SCALE GENOMIC DNA]</scope>
</reference>
<protein>
    <submittedName>
        <fullName evidence="2">Syndecan 1</fullName>
    </submittedName>
</protein>
<dbReference type="ChiTaRS" id="SDC1">
    <property type="organism name" value="human"/>
</dbReference>
<feature type="signal peptide" evidence="1">
    <location>
        <begin position="1"/>
        <end position="16"/>
    </location>
</feature>
<proteinExistence type="predicted"/>
<evidence type="ECO:0000256" key="1">
    <source>
        <dbReference type="SAM" id="SignalP"/>
    </source>
</evidence>
<dbReference type="GeneTree" id="ENSGT00940000161171"/>
<name>F8WCX9_HUMAN</name>
<dbReference type="HGNC" id="HGNC:10658">
    <property type="gene designation" value="SDC1"/>
</dbReference>